<dbReference type="PANTHER" id="PTHR47160">
    <property type="entry name" value="PUTATIVE-RELATED"/>
    <property type="match status" value="1"/>
</dbReference>
<feature type="domain" description="MULE transposase" evidence="5">
    <location>
        <begin position="159"/>
        <end position="198"/>
    </location>
</feature>
<protein>
    <recommendedName>
        <fullName evidence="8">MULE transposase domain-containing protein</fullName>
    </recommendedName>
</protein>
<sequence>MLVIDNYVFKLNKTTTTTKYYRCEHRECGATVHTDINDVLLKTKGDHCHVIEPEKNKIRIFKQVVKERAINESTPIPKIYEEESAKMILSPATIAILPSQREMSSSLNKTRRLETPRIPDSQIFDIPDIYTKTLKNKEFLCVDKMIKRKTQLKGLAIGMNQIFDPSTIISDFEQGLGEAISSEFPSSNHIGCYFHFTQAVYRHIQQFGLSSAYINNENIRMICRKLMALALLPSSVVLKSFEDLYEIVLLASSSELGSLRPLFDYFENYWIKRIDINKWNVYGFRIRTNNNAEGFHNRLNLRIAKYHPNIWTFIRCIQGEENRFNHVLIQMIGGLAARLKTATTNAIQQRIDTLYLRYQNNDITVDELLNGLSYVVAKNTTSKRKK</sequence>
<dbReference type="PANTHER" id="PTHR47160:SF8">
    <property type="entry name" value="MULE TRANSPOSASE DOMAIN-CONTAINING PROTEIN"/>
    <property type="match status" value="1"/>
</dbReference>
<keyword evidence="1" id="KW-0479">Metal-binding</keyword>
<dbReference type="InterPro" id="IPR018289">
    <property type="entry name" value="MULE_transposase_dom"/>
</dbReference>
<dbReference type="Pfam" id="PF04500">
    <property type="entry name" value="FLYWCH"/>
    <property type="match status" value="1"/>
</dbReference>
<evidence type="ECO:0000259" key="4">
    <source>
        <dbReference type="Pfam" id="PF04500"/>
    </source>
</evidence>
<dbReference type="InterPro" id="IPR007588">
    <property type="entry name" value="Znf_FLYWCH"/>
</dbReference>
<keyword evidence="2" id="KW-0863">Zinc-finger</keyword>
<evidence type="ECO:0000313" key="6">
    <source>
        <dbReference type="EMBL" id="CAF3902701.1"/>
    </source>
</evidence>
<keyword evidence="3" id="KW-0862">Zinc</keyword>
<dbReference type="EMBL" id="CAJOBE010003828">
    <property type="protein sequence ID" value="CAF3902701.1"/>
    <property type="molecule type" value="Genomic_DNA"/>
</dbReference>
<dbReference type="GO" id="GO:0008270">
    <property type="term" value="F:zinc ion binding"/>
    <property type="evidence" value="ECO:0007669"/>
    <property type="project" value="UniProtKB-KW"/>
</dbReference>
<proteinExistence type="predicted"/>
<name>A0A819HNA1_9BILA</name>
<reference evidence="6" key="1">
    <citation type="submission" date="2021-02" db="EMBL/GenBank/DDBJ databases">
        <authorList>
            <person name="Nowell W R."/>
        </authorList>
    </citation>
    <scope>NUCLEOTIDE SEQUENCE</scope>
</reference>
<dbReference type="Proteomes" id="UP000663874">
    <property type="component" value="Unassembled WGS sequence"/>
</dbReference>
<evidence type="ECO:0008006" key="8">
    <source>
        <dbReference type="Google" id="ProtNLM"/>
    </source>
</evidence>
<evidence type="ECO:0000256" key="1">
    <source>
        <dbReference type="ARBA" id="ARBA00022723"/>
    </source>
</evidence>
<feature type="domain" description="FLYWCH-type" evidence="4">
    <location>
        <begin position="1"/>
        <end position="49"/>
    </location>
</feature>
<dbReference type="Gene3D" id="2.20.25.240">
    <property type="match status" value="1"/>
</dbReference>
<organism evidence="6 7">
    <name type="scientific">Rotaria sordida</name>
    <dbReference type="NCBI Taxonomy" id="392033"/>
    <lineage>
        <taxon>Eukaryota</taxon>
        <taxon>Metazoa</taxon>
        <taxon>Spiralia</taxon>
        <taxon>Gnathifera</taxon>
        <taxon>Rotifera</taxon>
        <taxon>Eurotatoria</taxon>
        <taxon>Bdelloidea</taxon>
        <taxon>Philodinida</taxon>
        <taxon>Philodinidae</taxon>
        <taxon>Rotaria</taxon>
    </lineage>
</organism>
<evidence type="ECO:0000259" key="5">
    <source>
        <dbReference type="Pfam" id="PF10551"/>
    </source>
</evidence>
<comment type="caution">
    <text evidence="6">The sequence shown here is derived from an EMBL/GenBank/DDBJ whole genome shotgun (WGS) entry which is preliminary data.</text>
</comment>
<evidence type="ECO:0000256" key="2">
    <source>
        <dbReference type="ARBA" id="ARBA00022771"/>
    </source>
</evidence>
<evidence type="ECO:0000313" key="7">
    <source>
        <dbReference type="Proteomes" id="UP000663874"/>
    </source>
</evidence>
<gene>
    <name evidence="6" type="ORF">FNK824_LOCUS20663</name>
</gene>
<accession>A0A819HNA1</accession>
<dbReference type="Pfam" id="PF10551">
    <property type="entry name" value="MULE"/>
    <property type="match status" value="1"/>
</dbReference>
<evidence type="ECO:0000256" key="3">
    <source>
        <dbReference type="ARBA" id="ARBA00022833"/>
    </source>
</evidence>
<dbReference type="AlphaFoldDB" id="A0A819HNA1"/>